<organism evidence="3 4">
    <name type="scientific">Desmophyllum pertusum</name>
    <dbReference type="NCBI Taxonomy" id="174260"/>
    <lineage>
        <taxon>Eukaryota</taxon>
        <taxon>Metazoa</taxon>
        <taxon>Cnidaria</taxon>
        <taxon>Anthozoa</taxon>
        <taxon>Hexacorallia</taxon>
        <taxon>Scleractinia</taxon>
        <taxon>Caryophylliina</taxon>
        <taxon>Caryophylliidae</taxon>
        <taxon>Desmophyllum</taxon>
    </lineage>
</organism>
<dbReference type="Gene3D" id="3.30.710.10">
    <property type="entry name" value="Potassium Channel Kv1.1, Chain A"/>
    <property type="match status" value="1"/>
</dbReference>
<evidence type="ECO:0000256" key="1">
    <source>
        <dbReference type="SAM" id="MobiDB-lite"/>
    </source>
</evidence>
<feature type="domain" description="BTB" evidence="2">
    <location>
        <begin position="374"/>
        <end position="449"/>
    </location>
</feature>
<evidence type="ECO:0000313" key="3">
    <source>
        <dbReference type="EMBL" id="KAJ7357654.1"/>
    </source>
</evidence>
<dbReference type="GO" id="GO:0033557">
    <property type="term" value="C:Slx1-Slx4 complex"/>
    <property type="evidence" value="ECO:0007669"/>
    <property type="project" value="TreeGrafter"/>
</dbReference>
<dbReference type="InterPro" id="IPR011333">
    <property type="entry name" value="SKP1/BTB/POZ_sf"/>
</dbReference>
<feature type="compositionally biased region" description="Basic and acidic residues" evidence="1">
    <location>
        <begin position="642"/>
        <end position="653"/>
    </location>
</feature>
<dbReference type="PROSITE" id="PS00018">
    <property type="entry name" value="EF_HAND_1"/>
    <property type="match status" value="1"/>
</dbReference>
<feature type="region of interest" description="Disordered" evidence="1">
    <location>
        <begin position="233"/>
        <end position="259"/>
    </location>
</feature>
<comment type="caution">
    <text evidence="3">The sequence shown here is derived from an EMBL/GenBank/DDBJ whole genome shotgun (WGS) entry which is preliminary data.</text>
</comment>
<evidence type="ECO:0000259" key="2">
    <source>
        <dbReference type="PROSITE" id="PS50097"/>
    </source>
</evidence>
<feature type="region of interest" description="Disordered" evidence="1">
    <location>
        <begin position="616"/>
        <end position="697"/>
    </location>
</feature>
<keyword evidence="4" id="KW-1185">Reference proteome</keyword>
<name>A0A9W9YLW8_9CNID</name>
<proteinExistence type="predicted"/>
<feature type="compositionally biased region" description="Acidic residues" evidence="1">
    <location>
        <begin position="929"/>
        <end position="943"/>
    </location>
</feature>
<gene>
    <name evidence="3" type="primary">SLX4_2</name>
    <name evidence="3" type="ORF">OS493_023785</name>
</gene>
<feature type="compositionally biased region" description="Basic and acidic residues" evidence="1">
    <location>
        <begin position="622"/>
        <end position="633"/>
    </location>
</feature>
<feature type="compositionally biased region" description="Basic residues" evidence="1">
    <location>
        <begin position="47"/>
        <end position="60"/>
    </location>
</feature>
<keyword evidence="3" id="KW-0255">Endonuclease</keyword>
<dbReference type="SUPFAM" id="SSF54695">
    <property type="entry name" value="POZ domain"/>
    <property type="match status" value="1"/>
</dbReference>
<dbReference type="PROSITE" id="PS50097">
    <property type="entry name" value="BTB"/>
    <property type="match status" value="1"/>
</dbReference>
<dbReference type="SMART" id="SM00225">
    <property type="entry name" value="BTB"/>
    <property type="match status" value="1"/>
</dbReference>
<feature type="region of interest" description="Disordered" evidence="1">
    <location>
        <begin position="921"/>
        <end position="943"/>
    </location>
</feature>
<accession>A0A9W9YLW8</accession>
<dbReference type="PANTHER" id="PTHR21541:SF3">
    <property type="entry name" value="STRUCTURE-SPECIFIC ENDONUCLEASE SUBUNIT SLX4"/>
    <property type="match status" value="1"/>
</dbReference>
<dbReference type="InterPro" id="IPR018247">
    <property type="entry name" value="EF_Hand_1_Ca_BS"/>
</dbReference>
<feature type="compositionally biased region" description="Basic and acidic residues" evidence="1">
    <location>
        <begin position="163"/>
        <end position="175"/>
    </location>
</feature>
<dbReference type="PANTHER" id="PTHR21541">
    <property type="entry name" value="BTB POZ DOMAIN CONTAINING 12"/>
    <property type="match status" value="1"/>
</dbReference>
<dbReference type="Proteomes" id="UP001163046">
    <property type="component" value="Unassembled WGS sequence"/>
</dbReference>
<dbReference type="AlphaFoldDB" id="A0A9W9YLW8"/>
<dbReference type="GO" id="GO:0004519">
    <property type="term" value="F:endonuclease activity"/>
    <property type="evidence" value="ECO:0007669"/>
    <property type="project" value="UniProtKB-KW"/>
</dbReference>
<feature type="region of interest" description="Disordered" evidence="1">
    <location>
        <begin position="547"/>
        <end position="566"/>
    </location>
</feature>
<dbReference type="OrthoDB" id="5576441at2759"/>
<feature type="compositionally biased region" description="Basic and acidic residues" evidence="1">
    <location>
        <begin position="662"/>
        <end position="673"/>
    </location>
</feature>
<sequence>MQYHQLTYILLKILVGQSLKEKEEVLYQNACNGVISFHGPTPTPVSHARKGVKGKGKKNKGGSELPALLLRDDETAQRAVAMRAAQVLCTLEGNDDDDDDISCTPALAPSRLAQNIPEYQPSLNKEAQGEHLADNTVSKDDIVTNSDCTEVEDNLMDVNSGSESDKGEEQSKEAVESTTVVDPLLSKSFLNSLYDVDIEENRPVEMEATLPSPLWSLAAAKDQSSVTFYVPGLLPPASPRRPQRLPKQLSASEPSVKNHSFQNKVHEQTVDNAAIKEDSSHTASETTVESVAQVNTTENDECPEITPSQAVDVEMLLELVGEDDISNMSIDSQQMAAASGFCVDEQVEDKGTASSGVPKLLQDLSSMINNSYLSDVVFNLKGGQEMVAHSFILSLRSEVLAQLLKEQGAFYKETASGGRRVFLKFEDVHQSAFEVVLRHIYAGVVIIPEDCELDDVTNLAERFNLPCLLNACKKTQSQLKQACESQEDDGMDECIATDVAKLEENLWKSDNDDDCREDCQTSKDKDEDDYLNDDDIEEIMIFQTQSIQRNGSVEREDFNERPRLDKEEDMLCTSVQSKFGDDFSHESSSLTSEETEQKLGTLLEDYNMSRIPVEEGNVSHNPVEEGHLSRNPDEEGNVSRNPVEEGHLSRNPDEEGNVSRNPVEEGHLSRNPDEEGNVSRNLAQKGYLSRNPAEGGENIMRCDYSEEEEEVELIMSCAKGKNVEEEMIIIIENEQLPLPEESVKKKQLSQDKNDQGAWSEFEENHLLSRDDRVLSRASSIERVCVNDGEPISDLDDVEAQPADHVLGRSALERDLEQNCVVDEELSHVDEAVELDFELEIDADCANICNVSVDLLDDENEVEYEDIREKDVSDEIHETLPEFKSDENKDLDLHVESSYKAADETLSLPSWEGRWDDEEVFQGSPWEVTVPDDAESDDEMEEADANESITLISDNEEEVCCCLMLEVRAVFYM</sequence>
<protein>
    <submittedName>
        <fullName evidence="3">5'-flap endonuclease</fullName>
    </submittedName>
</protein>
<feature type="region of interest" description="Disordered" evidence="1">
    <location>
        <begin position="152"/>
        <end position="179"/>
    </location>
</feature>
<dbReference type="Pfam" id="PF00651">
    <property type="entry name" value="BTB"/>
    <property type="match status" value="1"/>
</dbReference>
<reference evidence="3" key="1">
    <citation type="submission" date="2023-01" db="EMBL/GenBank/DDBJ databases">
        <title>Genome assembly of the deep-sea coral Lophelia pertusa.</title>
        <authorList>
            <person name="Herrera S."/>
            <person name="Cordes E."/>
        </authorList>
    </citation>
    <scope>NUCLEOTIDE SEQUENCE</scope>
    <source>
        <strain evidence="3">USNM1676648</strain>
        <tissue evidence="3">Polyp</tissue>
    </source>
</reference>
<dbReference type="EMBL" id="MU827319">
    <property type="protein sequence ID" value="KAJ7357654.1"/>
    <property type="molecule type" value="Genomic_DNA"/>
</dbReference>
<feature type="region of interest" description="Disordered" evidence="1">
    <location>
        <begin position="510"/>
        <end position="530"/>
    </location>
</feature>
<feature type="region of interest" description="Disordered" evidence="1">
    <location>
        <begin position="42"/>
        <end position="64"/>
    </location>
</feature>
<feature type="compositionally biased region" description="Polar residues" evidence="1">
    <location>
        <begin position="249"/>
        <end position="259"/>
    </location>
</feature>
<dbReference type="InterPro" id="IPR000210">
    <property type="entry name" value="BTB/POZ_dom"/>
</dbReference>
<keyword evidence="3" id="KW-0540">Nuclease</keyword>
<feature type="compositionally biased region" description="Basic and acidic residues" evidence="1">
    <location>
        <begin position="552"/>
        <end position="566"/>
    </location>
</feature>
<keyword evidence="3" id="KW-0378">Hydrolase</keyword>
<dbReference type="GO" id="GO:0000712">
    <property type="term" value="P:resolution of meiotic recombination intermediates"/>
    <property type="evidence" value="ECO:0007669"/>
    <property type="project" value="TreeGrafter"/>
</dbReference>
<evidence type="ECO:0000313" key="4">
    <source>
        <dbReference type="Proteomes" id="UP001163046"/>
    </source>
</evidence>